<dbReference type="Proteomes" id="UP000799772">
    <property type="component" value="Unassembled WGS sequence"/>
</dbReference>
<keyword evidence="4" id="KW-1185">Reference proteome</keyword>
<evidence type="ECO:0000256" key="1">
    <source>
        <dbReference type="SAM" id="MobiDB-lite"/>
    </source>
</evidence>
<name>A0A9P4M9H6_9PEZI</name>
<dbReference type="OrthoDB" id="10039566at2759"/>
<feature type="region of interest" description="Disordered" evidence="1">
    <location>
        <begin position="349"/>
        <end position="395"/>
    </location>
</feature>
<keyword evidence="2" id="KW-0472">Membrane</keyword>
<evidence type="ECO:0000313" key="4">
    <source>
        <dbReference type="Proteomes" id="UP000799772"/>
    </source>
</evidence>
<dbReference type="InterPro" id="IPR046368">
    <property type="entry name" value="Tag1"/>
</dbReference>
<proteinExistence type="predicted"/>
<protein>
    <submittedName>
        <fullName evidence="3">Uncharacterized protein</fullName>
    </submittedName>
</protein>
<keyword evidence="2" id="KW-1133">Transmembrane helix</keyword>
<dbReference type="EMBL" id="ML978125">
    <property type="protein sequence ID" value="KAF2099372.1"/>
    <property type="molecule type" value="Genomic_DNA"/>
</dbReference>
<evidence type="ECO:0000313" key="3">
    <source>
        <dbReference type="EMBL" id="KAF2099372.1"/>
    </source>
</evidence>
<keyword evidence="2" id="KW-0812">Transmembrane</keyword>
<evidence type="ECO:0000256" key="2">
    <source>
        <dbReference type="SAM" id="Phobius"/>
    </source>
</evidence>
<dbReference type="GO" id="GO:0000329">
    <property type="term" value="C:fungal-type vacuole membrane"/>
    <property type="evidence" value="ECO:0007669"/>
    <property type="project" value="InterPro"/>
</dbReference>
<dbReference type="Pfam" id="PF12505">
    <property type="entry name" value="DUF3712"/>
    <property type="match status" value="1"/>
</dbReference>
<dbReference type="InterPro" id="IPR022185">
    <property type="entry name" value="DUF3712"/>
</dbReference>
<accession>A0A9P4M9H6</accession>
<comment type="caution">
    <text evidence="3">The sequence shown here is derived from an EMBL/GenBank/DDBJ whole genome shotgun (WGS) entry which is preliminary data.</text>
</comment>
<feature type="compositionally biased region" description="Low complexity" evidence="1">
    <location>
        <begin position="354"/>
        <end position="395"/>
    </location>
</feature>
<dbReference type="PANTHER" id="PTHR35895">
    <property type="entry name" value="CHROMOSOME 16, WHOLE GENOME SHOTGUN SEQUENCE"/>
    <property type="match status" value="1"/>
</dbReference>
<dbReference type="PANTHER" id="PTHR35895:SF1">
    <property type="entry name" value="LIPID-BINDING SERUM GLYCOPROTEIN C-TERMINAL DOMAIN-CONTAINING PROTEIN"/>
    <property type="match status" value="1"/>
</dbReference>
<organism evidence="3 4">
    <name type="scientific">Rhizodiscina lignyota</name>
    <dbReference type="NCBI Taxonomy" id="1504668"/>
    <lineage>
        <taxon>Eukaryota</taxon>
        <taxon>Fungi</taxon>
        <taxon>Dikarya</taxon>
        <taxon>Ascomycota</taxon>
        <taxon>Pezizomycotina</taxon>
        <taxon>Dothideomycetes</taxon>
        <taxon>Pleosporomycetidae</taxon>
        <taxon>Aulographales</taxon>
        <taxon>Rhizodiscinaceae</taxon>
        <taxon>Rhizodiscina</taxon>
    </lineage>
</organism>
<dbReference type="AlphaFoldDB" id="A0A9P4M9H6"/>
<gene>
    <name evidence="3" type="ORF">NA57DRAFT_55343</name>
</gene>
<sequence>MSTGEPKPSLAETIEDAPLTGGGPYAARPTFKQKVINHFKRFWWLHLIVFLAVGLLLTLLLIFVGFPRIAQNGVSDSKLNITSQAVSNPTPKSVDIDLVSIVSSSSSFHPTLDSFDAALFLPAAGSDHPFGHLTIPSLKAAKNSTVTVNQTMQIVDMEQFINYNEQVLSNETYQVTLKGRTALHEGRFPVTHVNFEKTTTLKGLNGLKGFKVQTFNISLEPLSDGSNIQGSVFIPNPSVLTITMGNVTLNLAVDKTPIGTSTIQNVVLKPGDNVLPMRGISDQAAVLNLITSKYKDGILPVNITGNSSVYNGQHLPYYEAALQSNVMNTQLDVGKALAQIGINISSLTGGTGGSSDSQPSSAAASSSAGSSSSSPPSSSAAPASGSSASSSSALLPADTSGAALPGFATSTNSGLRVRETPAAIVL</sequence>
<reference evidence="3" key="1">
    <citation type="journal article" date="2020" name="Stud. Mycol.">
        <title>101 Dothideomycetes genomes: a test case for predicting lifestyles and emergence of pathogens.</title>
        <authorList>
            <person name="Haridas S."/>
            <person name="Albert R."/>
            <person name="Binder M."/>
            <person name="Bloem J."/>
            <person name="Labutti K."/>
            <person name="Salamov A."/>
            <person name="Andreopoulos B."/>
            <person name="Baker S."/>
            <person name="Barry K."/>
            <person name="Bills G."/>
            <person name="Bluhm B."/>
            <person name="Cannon C."/>
            <person name="Castanera R."/>
            <person name="Culley D."/>
            <person name="Daum C."/>
            <person name="Ezra D."/>
            <person name="Gonzalez J."/>
            <person name="Henrissat B."/>
            <person name="Kuo A."/>
            <person name="Liang C."/>
            <person name="Lipzen A."/>
            <person name="Lutzoni F."/>
            <person name="Magnuson J."/>
            <person name="Mondo S."/>
            <person name="Nolan M."/>
            <person name="Ohm R."/>
            <person name="Pangilinan J."/>
            <person name="Park H.-J."/>
            <person name="Ramirez L."/>
            <person name="Alfaro M."/>
            <person name="Sun H."/>
            <person name="Tritt A."/>
            <person name="Yoshinaga Y."/>
            <person name="Zwiers L.-H."/>
            <person name="Turgeon B."/>
            <person name="Goodwin S."/>
            <person name="Spatafora J."/>
            <person name="Crous P."/>
            <person name="Grigoriev I."/>
        </authorList>
    </citation>
    <scope>NUCLEOTIDE SEQUENCE</scope>
    <source>
        <strain evidence="3">CBS 133067</strain>
    </source>
</reference>
<feature type="transmembrane region" description="Helical" evidence="2">
    <location>
        <begin position="42"/>
        <end position="66"/>
    </location>
</feature>